<protein>
    <submittedName>
        <fullName evidence="7">DgyrCDS10550</fullName>
    </submittedName>
</protein>
<sequence>MADFQKKLENLTKFHHLSKSVKEHLKCVYGTLAIGMALAAAGAYVHIFTALLRNGFLTLIASIACLFALYSTPHNRTTEKRRLAYFGGFTFCAGISLGPLLERLIMIDPSIITTALTGTAMIFICFSLSTLYSNKRPSLFLGGLLSSGISCLLVVSLANIFFRSNLIFQFELYVGFGIFCLFVIYDTQMIIYKRENGDDDYIKHSLDLFIDMIEIFRYLAIILGNKEQGKKKKRDD</sequence>
<evidence type="ECO:0000256" key="1">
    <source>
        <dbReference type="ARBA" id="ARBA00004141"/>
    </source>
</evidence>
<dbReference type="GO" id="GO:0031966">
    <property type="term" value="C:mitochondrial membrane"/>
    <property type="evidence" value="ECO:0007669"/>
    <property type="project" value="TreeGrafter"/>
</dbReference>
<dbReference type="OrthoDB" id="1277691at2759"/>
<reference evidence="7 8" key="1">
    <citation type="submission" date="2020-08" db="EMBL/GenBank/DDBJ databases">
        <authorList>
            <person name="Hejnol A."/>
        </authorList>
    </citation>
    <scope>NUCLEOTIDE SEQUENCE [LARGE SCALE GENOMIC DNA]</scope>
</reference>
<evidence type="ECO:0000256" key="5">
    <source>
        <dbReference type="ARBA" id="ARBA00023136"/>
    </source>
</evidence>
<evidence type="ECO:0000313" key="8">
    <source>
        <dbReference type="Proteomes" id="UP000549394"/>
    </source>
</evidence>
<feature type="transmembrane region" description="Helical" evidence="6">
    <location>
        <begin position="83"/>
        <end position="105"/>
    </location>
</feature>
<name>A0A7I8W0J4_9ANNE</name>
<keyword evidence="4 6" id="KW-1133">Transmembrane helix</keyword>
<dbReference type="EMBL" id="CAJFCJ010000016">
    <property type="protein sequence ID" value="CAD5122100.1"/>
    <property type="molecule type" value="Genomic_DNA"/>
</dbReference>
<dbReference type="PANTHER" id="PTHR23291:SF32">
    <property type="entry name" value="BAX INHIBITOR 1"/>
    <property type="match status" value="1"/>
</dbReference>
<dbReference type="GO" id="GO:0019899">
    <property type="term" value="F:enzyme binding"/>
    <property type="evidence" value="ECO:0007669"/>
    <property type="project" value="TreeGrafter"/>
</dbReference>
<feature type="transmembrane region" description="Helical" evidence="6">
    <location>
        <begin position="167"/>
        <end position="185"/>
    </location>
</feature>
<dbReference type="Proteomes" id="UP000549394">
    <property type="component" value="Unassembled WGS sequence"/>
</dbReference>
<dbReference type="GO" id="GO:0034620">
    <property type="term" value="P:cellular response to unfolded protein"/>
    <property type="evidence" value="ECO:0007669"/>
    <property type="project" value="TreeGrafter"/>
</dbReference>
<accession>A0A7I8W0J4</accession>
<feature type="transmembrane region" description="Helical" evidence="6">
    <location>
        <begin position="51"/>
        <end position="71"/>
    </location>
</feature>
<keyword evidence="8" id="KW-1185">Reference proteome</keyword>
<comment type="subcellular location">
    <subcellularLocation>
        <location evidence="1">Membrane</location>
        <topology evidence="1">Multi-pass membrane protein</topology>
    </subcellularLocation>
</comment>
<keyword evidence="5 6" id="KW-0472">Membrane</keyword>
<dbReference type="GO" id="GO:0033119">
    <property type="term" value="P:negative regulation of RNA splicing"/>
    <property type="evidence" value="ECO:0007669"/>
    <property type="project" value="TreeGrafter"/>
</dbReference>
<dbReference type="AlphaFoldDB" id="A0A7I8W0J4"/>
<evidence type="ECO:0000313" key="7">
    <source>
        <dbReference type="EMBL" id="CAD5122100.1"/>
    </source>
</evidence>
<dbReference type="CDD" id="cd10430">
    <property type="entry name" value="BI-1"/>
    <property type="match status" value="1"/>
</dbReference>
<feature type="transmembrane region" description="Helical" evidence="6">
    <location>
        <begin position="139"/>
        <end position="161"/>
    </location>
</feature>
<dbReference type="GO" id="GO:2001234">
    <property type="term" value="P:negative regulation of apoptotic signaling pathway"/>
    <property type="evidence" value="ECO:0007669"/>
    <property type="project" value="TreeGrafter"/>
</dbReference>
<evidence type="ECO:0000256" key="3">
    <source>
        <dbReference type="ARBA" id="ARBA00022692"/>
    </source>
</evidence>
<evidence type="ECO:0000256" key="2">
    <source>
        <dbReference type="ARBA" id="ARBA00010350"/>
    </source>
</evidence>
<dbReference type="PANTHER" id="PTHR23291">
    <property type="entry name" value="BAX INHIBITOR-RELATED"/>
    <property type="match status" value="1"/>
</dbReference>
<evidence type="ECO:0000256" key="4">
    <source>
        <dbReference type="ARBA" id="ARBA00022989"/>
    </source>
</evidence>
<feature type="transmembrane region" description="Helical" evidence="6">
    <location>
        <begin position="27"/>
        <end position="45"/>
    </location>
</feature>
<gene>
    <name evidence="7" type="ORF">DGYR_LOCUS9951</name>
</gene>
<comment type="similarity">
    <text evidence="2 6">Belongs to the BI1 family.</text>
</comment>
<proteinExistence type="inferred from homology"/>
<dbReference type="InterPro" id="IPR006214">
    <property type="entry name" value="Bax_inhibitor_1-related"/>
</dbReference>
<dbReference type="Pfam" id="PF01027">
    <property type="entry name" value="Bax1-I"/>
    <property type="match status" value="1"/>
</dbReference>
<organism evidence="7 8">
    <name type="scientific">Dimorphilus gyrociliatus</name>
    <dbReference type="NCBI Taxonomy" id="2664684"/>
    <lineage>
        <taxon>Eukaryota</taxon>
        <taxon>Metazoa</taxon>
        <taxon>Spiralia</taxon>
        <taxon>Lophotrochozoa</taxon>
        <taxon>Annelida</taxon>
        <taxon>Polychaeta</taxon>
        <taxon>Polychaeta incertae sedis</taxon>
        <taxon>Dinophilidae</taxon>
        <taxon>Dimorphilus</taxon>
    </lineage>
</organism>
<evidence type="ECO:0000256" key="6">
    <source>
        <dbReference type="RuleBase" id="RU004379"/>
    </source>
</evidence>
<keyword evidence="3 6" id="KW-0812">Transmembrane</keyword>
<feature type="transmembrane region" description="Helical" evidence="6">
    <location>
        <begin position="111"/>
        <end position="132"/>
    </location>
</feature>
<comment type="caution">
    <text evidence="7">The sequence shown here is derived from an EMBL/GenBank/DDBJ whole genome shotgun (WGS) entry which is preliminary data.</text>
</comment>